<keyword evidence="1" id="KW-0812">Transmembrane</keyword>
<comment type="caution">
    <text evidence="2">The sequence shown here is derived from an EMBL/GenBank/DDBJ whole genome shotgun (WGS) entry which is preliminary data.</text>
</comment>
<organism evidence="2 3">
    <name type="scientific">Pythium insidiosum</name>
    <name type="common">Pythiosis disease agent</name>
    <dbReference type="NCBI Taxonomy" id="114742"/>
    <lineage>
        <taxon>Eukaryota</taxon>
        <taxon>Sar</taxon>
        <taxon>Stramenopiles</taxon>
        <taxon>Oomycota</taxon>
        <taxon>Peronosporomycetes</taxon>
        <taxon>Pythiales</taxon>
        <taxon>Pythiaceae</taxon>
        <taxon>Pythium</taxon>
    </lineage>
</organism>
<keyword evidence="1" id="KW-0472">Membrane</keyword>
<protein>
    <recommendedName>
        <fullName evidence="4">Transmembrane protein</fullName>
    </recommendedName>
</protein>
<dbReference type="Proteomes" id="UP001209570">
    <property type="component" value="Unassembled WGS sequence"/>
</dbReference>
<accession>A0AAD5LQM4</accession>
<keyword evidence="1" id="KW-1133">Transmembrane helix</keyword>
<evidence type="ECO:0000313" key="3">
    <source>
        <dbReference type="Proteomes" id="UP001209570"/>
    </source>
</evidence>
<dbReference type="AlphaFoldDB" id="A0AAD5LQM4"/>
<reference evidence="2" key="1">
    <citation type="submission" date="2021-12" db="EMBL/GenBank/DDBJ databases">
        <title>Prjna785345.</title>
        <authorList>
            <person name="Rujirawat T."/>
            <person name="Krajaejun T."/>
        </authorList>
    </citation>
    <scope>NUCLEOTIDE SEQUENCE</scope>
    <source>
        <strain evidence="2">Pi057C3</strain>
    </source>
</reference>
<feature type="transmembrane region" description="Helical" evidence="1">
    <location>
        <begin position="145"/>
        <end position="166"/>
    </location>
</feature>
<evidence type="ECO:0008006" key="4">
    <source>
        <dbReference type="Google" id="ProtNLM"/>
    </source>
</evidence>
<gene>
    <name evidence="2" type="ORF">P43SY_006975</name>
</gene>
<evidence type="ECO:0000256" key="1">
    <source>
        <dbReference type="SAM" id="Phobius"/>
    </source>
</evidence>
<proteinExistence type="predicted"/>
<sequence>MEGEEETSQNGVLKVFLRRIYSIWVASQVELNGQYSAERLISLHADIRESPELRRNIKQYPIIFNAQLFLTLVYPLYAFLFVRLESSSQTMFACLLPLIKLFAKNFLGYASRHIEDLRPELVVFNAEIFILHKTELVALVEYTEVVTPFIYCVFSAATFYFSNSAYYIHLKGSDTPQKFWSNGGQLLLYSSLELASYVWMNLMMKRRLSGLTAFTQTAFVLENQWQMVQASLVFWITLALQYSLQHYGADFTFQFSWLRSG</sequence>
<name>A0AAD5LQM4_PYTIN</name>
<evidence type="ECO:0000313" key="2">
    <source>
        <dbReference type="EMBL" id="KAJ0406367.1"/>
    </source>
</evidence>
<dbReference type="EMBL" id="JAKCXM010000033">
    <property type="protein sequence ID" value="KAJ0406367.1"/>
    <property type="molecule type" value="Genomic_DNA"/>
</dbReference>
<feature type="transmembrane region" description="Helical" evidence="1">
    <location>
        <begin position="62"/>
        <end position="82"/>
    </location>
</feature>
<keyword evidence="3" id="KW-1185">Reference proteome</keyword>
<feature type="transmembrane region" description="Helical" evidence="1">
    <location>
        <begin position="186"/>
        <end position="204"/>
    </location>
</feature>